<evidence type="ECO:0000313" key="2">
    <source>
        <dbReference type="EMBL" id="JAG99794.1"/>
    </source>
</evidence>
<dbReference type="EMBL" id="GBXM01108782">
    <property type="protein sequence ID" value="JAG99794.1"/>
    <property type="molecule type" value="Transcribed_RNA"/>
</dbReference>
<protein>
    <submittedName>
        <fullName evidence="2">Uncharacterized protein</fullName>
    </submittedName>
</protein>
<evidence type="ECO:0000256" key="1">
    <source>
        <dbReference type="SAM" id="Phobius"/>
    </source>
</evidence>
<proteinExistence type="predicted"/>
<keyword evidence="1" id="KW-0812">Transmembrane</keyword>
<reference evidence="2" key="1">
    <citation type="submission" date="2014-11" db="EMBL/GenBank/DDBJ databases">
        <authorList>
            <person name="Amaro Gonzalez C."/>
        </authorList>
    </citation>
    <scope>NUCLEOTIDE SEQUENCE</scope>
</reference>
<sequence>MYIPNNPSLVLVQSGAGMEEQTTRFLLPCIYIHPYVLSIFVTFHLRMHH</sequence>
<keyword evidence="1" id="KW-0472">Membrane</keyword>
<feature type="transmembrane region" description="Helical" evidence="1">
    <location>
        <begin position="25"/>
        <end position="45"/>
    </location>
</feature>
<reference evidence="2" key="2">
    <citation type="journal article" date="2015" name="Fish Shellfish Immunol.">
        <title>Early steps in the European eel (Anguilla anguilla)-Vibrio vulnificus interaction in the gills: Role of the RtxA13 toxin.</title>
        <authorList>
            <person name="Callol A."/>
            <person name="Pajuelo D."/>
            <person name="Ebbesson L."/>
            <person name="Teles M."/>
            <person name="MacKenzie S."/>
            <person name="Amaro C."/>
        </authorList>
    </citation>
    <scope>NUCLEOTIDE SEQUENCE</scope>
</reference>
<accession>A0A0E9P701</accession>
<name>A0A0E9P701_ANGAN</name>
<keyword evidence="1" id="KW-1133">Transmembrane helix</keyword>
<organism evidence="2">
    <name type="scientific">Anguilla anguilla</name>
    <name type="common">European freshwater eel</name>
    <name type="synonym">Muraena anguilla</name>
    <dbReference type="NCBI Taxonomy" id="7936"/>
    <lineage>
        <taxon>Eukaryota</taxon>
        <taxon>Metazoa</taxon>
        <taxon>Chordata</taxon>
        <taxon>Craniata</taxon>
        <taxon>Vertebrata</taxon>
        <taxon>Euteleostomi</taxon>
        <taxon>Actinopterygii</taxon>
        <taxon>Neopterygii</taxon>
        <taxon>Teleostei</taxon>
        <taxon>Anguilliformes</taxon>
        <taxon>Anguillidae</taxon>
        <taxon>Anguilla</taxon>
    </lineage>
</organism>
<dbReference type="AlphaFoldDB" id="A0A0E9P701"/>